<sequence>MTTSTQSQPPIGTFGSLQRARNIIWALLRSRSLSVEDQLNLALTNKSMAGVVDIERSRLNVMDVPFEFDDSLINQAIKCNRQDWLEYLLGIGDFTSEEGRDSINGLFLHCCDDSDGEYNRIDHTMGTHQLMELCLRFDAVRCLQSLIKYCDETCFNYDPDWLYRRAMLAAWKEYRVQCLVFLHSYLQRSDGRPLKELWSYLLTQAWTSFHVRALTQVMTPGTDYFPYLVLQCARGDECSPFVLLDLIKRVPTERLGQQVNFRGMSVTPLSLVSRGLRLSTIKLLLERGGVKRPFEHYHRDPVKGLLTNPLFTLLIDISLPSQEDPWYVCSESPKDWLTRVGDMAKDLRTVVKLFERYAREEFQFDLRKHVEMNAVACTLFINLLREWFIGVIMSSLNPDERDKLLRCQSPDDDGAWDWKEGISSSLLRSVLTSNDLNLLDRNFIRVWDMLRTHEVEQEAEALLLASSNSDREKEVSWTSVEYLYAFITAPQRKEVAEFEETLNMVRAPSELPDLESNYGDEKFENVIQKLQGLRIESSLSVYNESVFTVSDVSSTAGETFCSEVV</sequence>
<protein>
    <submittedName>
        <fullName evidence="1">Uncharacterized protein</fullName>
    </submittedName>
</protein>
<dbReference type="EMBL" id="JAUKTV010000003">
    <property type="protein sequence ID" value="KAK0741957.1"/>
    <property type="molecule type" value="Genomic_DNA"/>
</dbReference>
<proteinExistence type="predicted"/>
<accession>A0AA40EMB8</accession>
<evidence type="ECO:0000313" key="1">
    <source>
        <dbReference type="EMBL" id="KAK0741957.1"/>
    </source>
</evidence>
<dbReference type="Proteomes" id="UP001172159">
    <property type="component" value="Unassembled WGS sequence"/>
</dbReference>
<gene>
    <name evidence="1" type="ORF">B0T21DRAFT_433534</name>
</gene>
<comment type="caution">
    <text evidence="1">The sequence shown here is derived from an EMBL/GenBank/DDBJ whole genome shotgun (WGS) entry which is preliminary data.</text>
</comment>
<keyword evidence="2" id="KW-1185">Reference proteome</keyword>
<dbReference type="AlphaFoldDB" id="A0AA40EMB8"/>
<reference evidence="1" key="1">
    <citation type="submission" date="2023-06" db="EMBL/GenBank/DDBJ databases">
        <title>Genome-scale phylogeny and comparative genomics of the fungal order Sordariales.</title>
        <authorList>
            <consortium name="Lawrence Berkeley National Laboratory"/>
            <person name="Hensen N."/>
            <person name="Bonometti L."/>
            <person name="Westerberg I."/>
            <person name="Brannstrom I.O."/>
            <person name="Guillou S."/>
            <person name="Cros-Aarteil S."/>
            <person name="Calhoun S."/>
            <person name="Haridas S."/>
            <person name="Kuo A."/>
            <person name="Mondo S."/>
            <person name="Pangilinan J."/>
            <person name="Riley R."/>
            <person name="Labutti K."/>
            <person name="Andreopoulos B."/>
            <person name="Lipzen A."/>
            <person name="Chen C."/>
            <person name="Yanf M."/>
            <person name="Daum C."/>
            <person name="Ng V."/>
            <person name="Clum A."/>
            <person name="Steindorff A."/>
            <person name="Ohm R."/>
            <person name="Martin F."/>
            <person name="Silar P."/>
            <person name="Natvig D."/>
            <person name="Lalanne C."/>
            <person name="Gautier V."/>
            <person name="Ament-Velasquez S.L."/>
            <person name="Kruys A."/>
            <person name="Hutchinson M.I."/>
            <person name="Powell A.J."/>
            <person name="Barry K."/>
            <person name="Miller A.N."/>
            <person name="Grigoriev I.V."/>
            <person name="Debuchy R."/>
            <person name="Gladieux P."/>
            <person name="Thoren M.H."/>
            <person name="Johannesson H."/>
        </authorList>
    </citation>
    <scope>NUCLEOTIDE SEQUENCE</scope>
    <source>
        <strain evidence="1">CBS 540.89</strain>
    </source>
</reference>
<name>A0AA40EMB8_9PEZI</name>
<organism evidence="1 2">
    <name type="scientific">Apiosordaria backusii</name>
    <dbReference type="NCBI Taxonomy" id="314023"/>
    <lineage>
        <taxon>Eukaryota</taxon>
        <taxon>Fungi</taxon>
        <taxon>Dikarya</taxon>
        <taxon>Ascomycota</taxon>
        <taxon>Pezizomycotina</taxon>
        <taxon>Sordariomycetes</taxon>
        <taxon>Sordariomycetidae</taxon>
        <taxon>Sordariales</taxon>
        <taxon>Lasiosphaeriaceae</taxon>
        <taxon>Apiosordaria</taxon>
    </lineage>
</organism>
<evidence type="ECO:0000313" key="2">
    <source>
        <dbReference type="Proteomes" id="UP001172159"/>
    </source>
</evidence>